<feature type="transmembrane region" description="Helical" evidence="8">
    <location>
        <begin position="12"/>
        <end position="30"/>
    </location>
</feature>
<accession>A0AAV4I5T7</accession>
<dbReference type="Pfam" id="PF01697">
    <property type="entry name" value="Glyco_transf_92"/>
    <property type="match status" value="2"/>
</dbReference>
<comment type="caution">
    <text evidence="9">The sequence shown here is derived from an EMBL/GenBank/DDBJ whole genome shotgun (WGS) entry which is preliminary data.</text>
</comment>
<evidence type="ECO:0000313" key="9">
    <source>
        <dbReference type="EMBL" id="GFS05415.1"/>
    </source>
</evidence>
<comment type="subcellular location">
    <subcellularLocation>
        <location evidence="1">Membrane</location>
        <topology evidence="1">Single-pass membrane protein</topology>
    </subcellularLocation>
</comment>
<evidence type="ECO:0000256" key="7">
    <source>
        <dbReference type="ARBA" id="ARBA00023136"/>
    </source>
</evidence>
<evidence type="ECO:0000256" key="6">
    <source>
        <dbReference type="ARBA" id="ARBA00022989"/>
    </source>
</evidence>
<evidence type="ECO:0000256" key="4">
    <source>
        <dbReference type="ARBA" id="ARBA00022679"/>
    </source>
</evidence>
<evidence type="ECO:0000256" key="3">
    <source>
        <dbReference type="ARBA" id="ARBA00022676"/>
    </source>
</evidence>
<keyword evidence="4" id="KW-0808">Transferase</keyword>
<comment type="similarity">
    <text evidence="2">Belongs to the glycosyltransferase 92 family.</text>
</comment>
<dbReference type="Proteomes" id="UP000762676">
    <property type="component" value="Unassembled WGS sequence"/>
</dbReference>
<reference evidence="9 10" key="1">
    <citation type="journal article" date="2021" name="Elife">
        <title>Chloroplast acquisition without the gene transfer in kleptoplastic sea slugs, Plakobranchus ocellatus.</title>
        <authorList>
            <person name="Maeda T."/>
            <person name="Takahashi S."/>
            <person name="Yoshida T."/>
            <person name="Shimamura S."/>
            <person name="Takaki Y."/>
            <person name="Nagai Y."/>
            <person name="Toyoda A."/>
            <person name="Suzuki Y."/>
            <person name="Arimoto A."/>
            <person name="Ishii H."/>
            <person name="Satoh N."/>
            <person name="Nishiyama T."/>
            <person name="Hasebe M."/>
            <person name="Maruyama T."/>
            <person name="Minagawa J."/>
            <person name="Obokata J."/>
            <person name="Shigenobu S."/>
        </authorList>
    </citation>
    <scope>NUCLEOTIDE SEQUENCE [LARGE SCALE GENOMIC DNA]</scope>
</reference>
<dbReference type="GO" id="GO:0005737">
    <property type="term" value="C:cytoplasm"/>
    <property type="evidence" value="ECO:0007669"/>
    <property type="project" value="TreeGrafter"/>
</dbReference>
<evidence type="ECO:0000256" key="5">
    <source>
        <dbReference type="ARBA" id="ARBA00022692"/>
    </source>
</evidence>
<keyword evidence="5 8" id="KW-0812">Transmembrane</keyword>
<keyword evidence="10" id="KW-1185">Reference proteome</keyword>
<dbReference type="PANTHER" id="PTHR21461">
    <property type="entry name" value="GLYCOSYLTRANSFERASE FAMILY 92 PROTEIN"/>
    <property type="match status" value="1"/>
</dbReference>
<evidence type="ECO:0000256" key="2">
    <source>
        <dbReference type="ARBA" id="ARBA00007647"/>
    </source>
</evidence>
<dbReference type="PANTHER" id="PTHR21461:SF69">
    <property type="entry name" value="GLYCOSYLTRANSFERASE FAMILY 92 PROTEIN"/>
    <property type="match status" value="1"/>
</dbReference>
<dbReference type="InterPro" id="IPR008166">
    <property type="entry name" value="Glyco_transf_92"/>
</dbReference>
<dbReference type="GO" id="GO:0016020">
    <property type="term" value="C:membrane"/>
    <property type="evidence" value="ECO:0007669"/>
    <property type="project" value="UniProtKB-SubCell"/>
</dbReference>
<name>A0AAV4I5T7_9GAST</name>
<organism evidence="9 10">
    <name type="scientific">Elysia marginata</name>
    <dbReference type="NCBI Taxonomy" id="1093978"/>
    <lineage>
        <taxon>Eukaryota</taxon>
        <taxon>Metazoa</taxon>
        <taxon>Spiralia</taxon>
        <taxon>Lophotrochozoa</taxon>
        <taxon>Mollusca</taxon>
        <taxon>Gastropoda</taxon>
        <taxon>Heterobranchia</taxon>
        <taxon>Euthyneura</taxon>
        <taxon>Panpulmonata</taxon>
        <taxon>Sacoglossa</taxon>
        <taxon>Placobranchoidea</taxon>
        <taxon>Plakobranchidae</taxon>
        <taxon>Elysia</taxon>
    </lineage>
</organism>
<evidence type="ECO:0000256" key="8">
    <source>
        <dbReference type="SAM" id="Phobius"/>
    </source>
</evidence>
<keyword evidence="7 8" id="KW-0472">Membrane</keyword>
<dbReference type="AlphaFoldDB" id="A0AAV4I5T7"/>
<evidence type="ECO:0000256" key="1">
    <source>
        <dbReference type="ARBA" id="ARBA00004167"/>
    </source>
</evidence>
<keyword evidence="3" id="KW-0328">Glycosyltransferase</keyword>
<dbReference type="GO" id="GO:0016757">
    <property type="term" value="F:glycosyltransferase activity"/>
    <property type="evidence" value="ECO:0007669"/>
    <property type="project" value="UniProtKB-KW"/>
</dbReference>
<gene>
    <name evidence="9" type="ORF">ElyMa_006519300</name>
</gene>
<proteinExistence type="inferred from homology"/>
<keyword evidence="6 8" id="KW-1133">Transmembrane helix</keyword>
<evidence type="ECO:0000313" key="10">
    <source>
        <dbReference type="Proteomes" id="UP000762676"/>
    </source>
</evidence>
<dbReference type="EMBL" id="BMAT01013083">
    <property type="protein sequence ID" value="GFS05415.1"/>
    <property type="molecule type" value="Genomic_DNA"/>
</dbReference>
<protein>
    <submittedName>
        <fullName evidence="9">UPF0392 protein F13G3.3-like isoform X2</fullName>
    </submittedName>
</protein>
<sequence>MEGNRILIQVHSLVYFISLISTCILFVIVYKHSDYYGYPKVQIDRTQVYDGVKCPAISTRGSHTPNFQSVNVAENTLYAYSALLEDHSLRILVLKKRNAVIKGLLCAFWYPPDEFSTHWRASTVEASVTDLNEHHDLEYTAAFIMCPLQERLVRSTGAKIEIVHRNLVIPTTVSLATASDDLNHLSLDKKPLTGIPVTFAVCSNRRSTLSENDLKESSVNKPFITGNQDSRTEDVEGEDSRVEFTVCVPVLGQKFANAAQLVEKIEMSRLLGAGRVVFYNHSILSNVDAVLRMYVREWREGRETLEVVVHPWSLPTVFNSNNLHSLGQGVATNDCLYRYKHRSEFMMFTDLGQHIVPRHHQTWHQFVRHIQGTEPDVSGFSFRTVIFRKEWPSPALGLEAARSEILHFTKREDCVSPMSKMIVDPMTVEEMGSESAWGMTGTIYNVLKTEGLVQQYSNASSKDTLKDEDGKTCNTPKQDTYVASKFGRKLAVGLKSAWTKLPEKTDIDKVSGRRDEASSKRINTPTNLLPTNKHGFRHVDGLGTPLFVYSALWRGDNVRLVVIKQQKYPMKDVYCVFIQESTRFVVKATIKDFHQFVAKFTSGSVTCPIGKRTIKNDLPLFVGLVREKDRTSTPKQLFIVEARRDQTTKVAAKSVDTTVCTPAMFNFGNAAQLVEKIEMSRLLGVGRVVFYNHSILSNVDAVLRMYVREWEEGRETLEVVVHPWRLPTVSGKAVDIPYFAQLASIDDCLHRYRWTSRYTEFSDIDEYLVPLKHKNRSQLLAEREKLKPDSAGFLFRCTVFSNDGWQPAKGFDKEAAKYGSAILGFSQRDQLVFKERVRSKLIVKPERVEEMGVHFMWTPAWKTDTIPVNYGLLNHYRKPIKKCMNQTTDARVTDRFGKMLALRLKAAWAKLPGVSLGWKLPRKRDPKTCK</sequence>